<dbReference type="Gene3D" id="3.30.420.10">
    <property type="entry name" value="Ribonuclease H-like superfamily/Ribonuclease H"/>
    <property type="match status" value="1"/>
</dbReference>
<gene>
    <name evidence="2" type="ORF">RF55_20293</name>
</gene>
<dbReference type="PaxDb" id="67767-A0A0J7JZL3"/>
<dbReference type="GO" id="GO:0015074">
    <property type="term" value="P:DNA integration"/>
    <property type="evidence" value="ECO:0007669"/>
    <property type="project" value="InterPro"/>
</dbReference>
<dbReference type="InterPro" id="IPR001584">
    <property type="entry name" value="Integrase_cat-core"/>
</dbReference>
<evidence type="ECO:0000313" key="3">
    <source>
        <dbReference type="Proteomes" id="UP000036403"/>
    </source>
</evidence>
<reference evidence="2 3" key="1">
    <citation type="submission" date="2015-04" db="EMBL/GenBank/DDBJ databases">
        <title>Lasius niger genome sequencing.</title>
        <authorList>
            <person name="Konorov E.A."/>
            <person name="Nikitin M.A."/>
            <person name="Kirill M.V."/>
            <person name="Chang P."/>
        </authorList>
    </citation>
    <scope>NUCLEOTIDE SEQUENCE [LARGE SCALE GENOMIC DNA]</scope>
    <source>
        <tissue evidence="2">Whole</tissue>
    </source>
</reference>
<dbReference type="FunFam" id="3.30.420.10:FF:000032">
    <property type="entry name" value="Retrovirus-related Pol polyprotein from transposon 297-like Protein"/>
    <property type="match status" value="1"/>
</dbReference>
<dbReference type="AlphaFoldDB" id="A0A0J7JZL3"/>
<dbReference type="EMBL" id="LBMM01020196">
    <property type="protein sequence ID" value="KMQ83341.1"/>
    <property type="molecule type" value="Genomic_DNA"/>
</dbReference>
<dbReference type="PROSITE" id="PS50994">
    <property type="entry name" value="INTEGRASE"/>
    <property type="match status" value="1"/>
</dbReference>
<proteinExistence type="predicted"/>
<dbReference type="PANTHER" id="PTHR38681:SF1">
    <property type="entry name" value="RETROVIRUS-RELATED POL POLYPROTEIN FROM TRANSPOSON 412-LIKE PROTEIN"/>
    <property type="match status" value="1"/>
</dbReference>
<dbReference type="SUPFAM" id="SSF53098">
    <property type="entry name" value="Ribonuclease H-like"/>
    <property type="match status" value="1"/>
</dbReference>
<feature type="domain" description="Integrase catalytic" evidence="1">
    <location>
        <begin position="30"/>
        <end position="200"/>
    </location>
</feature>
<evidence type="ECO:0000313" key="2">
    <source>
        <dbReference type="EMBL" id="KMQ83341.1"/>
    </source>
</evidence>
<dbReference type="GO" id="GO:0003676">
    <property type="term" value="F:nucleic acid binding"/>
    <property type="evidence" value="ECO:0007669"/>
    <property type="project" value="InterPro"/>
</dbReference>
<evidence type="ECO:0000259" key="1">
    <source>
        <dbReference type="PROSITE" id="PS50994"/>
    </source>
</evidence>
<sequence length="279" mass="32277">MNKDITAWAKACLQCQRSKITRHNHFVPEKIRVPDALFEHVHLDLIGPLPPVSGLKYCLTLIDRFSRWPKAVPLQDISADTVAKHFFTIWVSRFGASKLITTDRGAQFVATLFNALTNLIGTKRNRTTAYHPESNGLIERWHRTLKAAIMCHSNPNWVDTLPVVLLGLRSSFKEDIQASTAELLYGKTLRIPREFFDHKEMPSDPCYFVEPFRKMMQQIRPGPTAQHIRNKTFVYKDLYTCTHVFLRDDSVRRPLEHPYSGPHRVIKRISDRVFSIDVK</sequence>
<dbReference type="OrthoDB" id="7694577at2759"/>
<name>A0A0J7JZL3_LASNI</name>
<dbReference type="InterPro" id="IPR036397">
    <property type="entry name" value="RNaseH_sf"/>
</dbReference>
<dbReference type="Proteomes" id="UP000036403">
    <property type="component" value="Unassembled WGS sequence"/>
</dbReference>
<organism evidence="2 3">
    <name type="scientific">Lasius niger</name>
    <name type="common">Black garden ant</name>
    <dbReference type="NCBI Taxonomy" id="67767"/>
    <lineage>
        <taxon>Eukaryota</taxon>
        <taxon>Metazoa</taxon>
        <taxon>Ecdysozoa</taxon>
        <taxon>Arthropoda</taxon>
        <taxon>Hexapoda</taxon>
        <taxon>Insecta</taxon>
        <taxon>Pterygota</taxon>
        <taxon>Neoptera</taxon>
        <taxon>Endopterygota</taxon>
        <taxon>Hymenoptera</taxon>
        <taxon>Apocrita</taxon>
        <taxon>Aculeata</taxon>
        <taxon>Formicoidea</taxon>
        <taxon>Formicidae</taxon>
        <taxon>Formicinae</taxon>
        <taxon>Lasius</taxon>
        <taxon>Lasius</taxon>
    </lineage>
</organism>
<dbReference type="STRING" id="67767.A0A0J7JZL3"/>
<dbReference type="InterPro" id="IPR012337">
    <property type="entry name" value="RNaseH-like_sf"/>
</dbReference>
<keyword evidence="3" id="KW-1185">Reference proteome</keyword>
<accession>A0A0J7JZL3</accession>
<protein>
    <submittedName>
        <fullName evidence="2">Copii coat assembly protein sec16-like protein</fullName>
    </submittedName>
</protein>
<comment type="caution">
    <text evidence="2">The sequence shown here is derived from an EMBL/GenBank/DDBJ whole genome shotgun (WGS) entry which is preliminary data.</text>
</comment>
<dbReference type="PANTHER" id="PTHR38681">
    <property type="entry name" value="RETROVIRUS-RELATED POL POLYPROTEIN FROM TRANSPOSON 412-LIKE PROTEIN-RELATED"/>
    <property type="match status" value="1"/>
</dbReference>
<dbReference type="Pfam" id="PF00665">
    <property type="entry name" value="rve"/>
    <property type="match status" value="1"/>
</dbReference>